<dbReference type="VEuPathDB" id="ToxoDB:TGDOM2_275350"/>
<dbReference type="OrthoDB" id="331738at2759"/>
<feature type="compositionally biased region" description="Polar residues" evidence="2">
    <location>
        <begin position="908"/>
        <end position="917"/>
    </location>
</feature>
<organism evidence="4 5">
    <name type="scientific">Toxoplasma gondii GAB2-2007-GAL-DOM2</name>
    <dbReference type="NCBI Taxonomy" id="1130820"/>
    <lineage>
        <taxon>Eukaryota</taxon>
        <taxon>Sar</taxon>
        <taxon>Alveolata</taxon>
        <taxon>Apicomplexa</taxon>
        <taxon>Conoidasida</taxon>
        <taxon>Coccidia</taxon>
        <taxon>Eucoccidiorida</taxon>
        <taxon>Eimeriorina</taxon>
        <taxon>Sarcocystidae</taxon>
        <taxon>Toxoplasma</taxon>
    </lineage>
</organism>
<dbReference type="Gene3D" id="1.10.8.270">
    <property type="entry name" value="putative rabgap domain of human tbc1 domain family member 14 like domains"/>
    <property type="match status" value="1"/>
</dbReference>
<feature type="domain" description="Rab-GAP TBC" evidence="3">
    <location>
        <begin position="84"/>
        <end position="379"/>
    </location>
</feature>
<gene>
    <name evidence="4" type="ORF">TGDOM2_275350</name>
</gene>
<dbReference type="GO" id="GO:0005096">
    <property type="term" value="F:GTPase activator activity"/>
    <property type="evidence" value="ECO:0007669"/>
    <property type="project" value="UniProtKB-KW"/>
</dbReference>
<feature type="region of interest" description="Disordered" evidence="2">
    <location>
        <begin position="878"/>
        <end position="943"/>
    </location>
</feature>
<dbReference type="Gene3D" id="1.10.472.80">
    <property type="entry name" value="Ypt/Rab-GAP domain of gyp1p, domain 3"/>
    <property type="match status" value="1"/>
</dbReference>
<evidence type="ECO:0000313" key="5">
    <source>
        <dbReference type="Proteomes" id="UP000028837"/>
    </source>
</evidence>
<feature type="region of interest" description="Disordered" evidence="2">
    <location>
        <begin position="516"/>
        <end position="600"/>
    </location>
</feature>
<dbReference type="PANTHER" id="PTHR22957:SF337">
    <property type="entry name" value="TBC1 DOMAIN FAMILY MEMBER 5"/>
    <property type="match status" value="1"/>
</dbReference>
<evidence type="ECO:0000259" key="3">
    <source>
        <dbReference type="PROSITE" id="PS50086"/>
    </source>
</evidence>
<feature type="compositionally biased region" description="Basic and acidic residues" evidence="2">
    <location>
        <begin position="878"/>
        <end position="891"/>
    </location>
</feature>
<comment type="caution">
    <text evidence="4">The sequence shown here is derived from an EMBL/GenBank/DDBJ whole genome shotgun (WGS) entry which is preliminary data.</text>
</comment>
<dbReference type="AlphaFoldDB" id="A0A086JVR6"/>
<dbReference type="SMART" id="SM00164">
    <property type="entry name" value="TBC"/>
    <property type="match status" value="1"/>
</dbReference>
<evidence type="ECO:0000256" key="2">
    <source>
        <dbReference type="SAM" id="MobiDB-lite"/>
    </source>
</evidence>
<dbReference type="InterPro" id="IPR000195">
    <property type="entry name" value="Rab-GAP-TBC_dom"/>
</dbReference>
<reference evidence="4 5" key="1">
    <citation type="submission" date="2014-02" db="EMBL/GenBank/DDBJ databases">
        <authorList>
            <person name="Sibley D."/>
            <person name="Venepally P."/>
            <person name="Karamycheva S."/>
            <person name="Hadjithomas M."/>
            <person name="Khan A."/>
            <person name="Brunk B."/>
            <person name="Roos D."/>
            <person name="Caler E."/>
            <person name="Lorenzi H."/>
        </authorList>
    </citation>
    <scope>NUCLEOTIDE SEQUENCE [LARGE SCALE GENOMIC DNA]</scope>
    <source>
        <strain evidence="4 5">GAB2-2007-GAL-DOM2</strain>
    </source>
</reference>
<feature type="compositionally biased region" description="Low complexity" evidence="2">
    <location>
        <begin position="388"/>
        <end position="403"/>
    </location>
</feature>
<dbReference type="PROSITE" id="PS50086">
    <property type="entry name" value="TBC_RABGAP"/>
    <property type="match status" value="1"/>
</dbReference>
<dbReference type="PANTHER" id="PTHR22957">
    <property type="entry name" value="TBC1 DOMAIN FAMILY MEMBER GTPASE-ACTIVATING PROTEIN"/>
    <property type="match status" value="1"/>
</dbReference>
<feature type="compositionally biased region" description="Basic and acidic residues" evidence="2">
    <location>
        <begin position="920"/>
        <end position="933"/>
    </location>
</feature>
<accession>A0A086JVR6</accession>
<evidence type="ECO:0000313" key="4">
    <source>
        <dbReference type="EMBL" id="KFG36234.1"/>
    </source>
</evidence>
<dbReference type="Pfam" id="PF00566">
    <property type="entry name" value="RabGAP-TBC"/>
    <property type="match status" value="2"/>
</dbReference>
<feature type="region of interest" description="Disordered" evidence="2">
    <location>
        <begin position="388"/>
        <end position="412"/>
    </location>
</feature>
<feature type="compositionally biased region" description="Polar residues" evidence="2">
    <location>
        <begin position="785"/>
        <end position="804"/>
    </location>
</feature>
<feature type="region of interest" description="Disordered" evidence="2">
    <location>
        <begin position="639"/>
        <end position="662"/>
    </location>
</feature>
<dbReference type="SUPFAM" id="SSF47923">
    <property type="entry name" value="Ypt/Rab-GAP domain of gyp1p"/>
    <property type="match status" value="2"/>
</dbReference>
<protein>
    <submittedName>
        <fullName evidence="4">TBC domain-containing protein</fullName>
    </submittedName>
</protein>
<dbReference type="EMBL" id="AHZU02001110">
    <property type="protein sequence ID" value="KFG36234.1"/>
    <property type="molecule type" value="Genomic_DNA"/>
</dbReference>
<keyword evidence="1" id="KW-0343">GTPase activation</keyword>
<sequence length="943" mass="102186">MSSPSIFSEGGASAQSGLGSCSVDGAFLDDDDGLPPLTVSDISRLFDSHISSPLAEQARRVLATGRLDEAPPASGVCAEEFPVPSSPLLRRIVWQRYLGLLEGEEASEWAAQVEVNRKKYFQLREEQKLSTKRLTALDPQKFHPLAATADNPWSQKQQNDSLMEEIWKDVERTFADRALFCRDATRKALQRILFTWSRQNPDVSYKQGMNELLAILFLICVREQVPVFSADTLSENVATHVRVLLSAEPTDIEADAFSLFNALMNDFLMRAAYIPPPTPPKPVASPMVNILGKGPGEALGGLVGVASSAPQTQQSAVLWRCSHIFHSLLRKSDTALYDHLVEMDVQPQLFLLRWLRLLFSREFHVQDTIFIWDAIFADAYLRNGIAPSSSNSKSSLNSTPSSTAVLSAPSPSCSGVSLTQGTDLMSSSRLSAACGTSPLGQGSSSSPSYVPEKLGAAASSRLPLTDFFALAMLMFVRENLLASDETSCLRRLLKFPPIESLQSLILLALSLRTPQKPRGNALSKRHSAASSSRPASFLEDESHKSPPQRISPASFEEGRETRTHGSGLQKGSHSLPSPIRIRHSPSSEAPHSFSASSPVPSFNARALPPARGDLYHVTTPQVETACPPLIAGHGVVPHHLHQTQAKRQPSPGREEGGRSENSALPRVAVAVGQRAETNIGENTVDGLSLGRHVEDIVATLKAAALSEAAVEAGGIQSGRPSSSASCPLGSRPFTQLALSSAISRLSLLQRMLVGELPYSPSLFMVEEEAFTSASSPVRTLAATERPSQFSRASQLPSGATSGNTPDGCVFDEERRLQYSVARAERQHSEKRIDAERTDSEEIRIMHDEGFFGGRDGGQEAEVRMYDKHGIREIDTRVTRGRNGQEDKEKKGTSFFSPSSLPVVGDSSFARSNHQHNLGYSRDDGVEVGSHDGRGSGGMRATVL</sequence>
<dbReference type="InterPro" id="IPR035969">
    <property type="entry name" value="Rab-GAP_TBC_sf"/>
</dbReference>
<dbReference type="Proteomes" id="UP000028837">
    <property type="component" value="Unassembled WGS sequence"/>
</dbReference>
<proteinExistence type="predicted"/>
<feature type="compositionally biased region" description="Low complexity" evidence="2">
    <location>
        <begin position="574"/>
        <end position="598"/>
    </location>
</feature>
<evidence type="ECO:0000256" key="1">
    <source>
        <dbReference type="ARBA" id="ARBA00022468"/>
    </source>
</evidence>
<feature type="region of interest" description="Disordered" evidence="2">
    <location>
        <begin position="774"/>
        <end position="809"/>
    </location>
</feature>
<name>A0A086JVR6_TOXGO</name>